<evidence type="ECO:0000256" key="9">
    <source>
        <dbReference type="ARBA" id="ARBA00037764"/>
    </source>
</evidence>
<organism evidence="13 14">
    <name type="scientific">Tetragonisca angustula</name>
    <dbReference type="NCBI Taxonomy" id="166442"/>
    <lineage>
        <taxon>Eukaryota</taxon>
        <taxon>Metazoa</taxon>
        <taxon>Ecdysozoa</taxon>
        <taxon>Arthropoda</taxon>
        <taxon>Hexapoda</taxon>
        <taxon>Insecta</taxon>
        <taxon>Pterygota</taxon>
        <taxon>Neoptera</taxon>
        <taxon>Endopterygota</taxon>
        <taxon>Hymenoptera</taxon>
        <taxon>Apocrita</taxon>
        <taxon>Aculeata</taxon>
        <taxon>Apoidea</taxon>
        <taxon>Anthophila</taxon>
        <taxon>Apidae</taxon>
        <taxon>Tetragonisca</taxon>
    </lineage>
</organism>
<comment type="similarity">
    <text evidence="10">Belongs to the insect chemoreceptor superfamily. Heteromeric odorant receptor channel (TC 1.A.69) family. Or2a subfamily.</text>
</comment>
<dbReference type="Proteomes" id="UP001432146">
    <property type="component" value="Unassembled WGS sequence"/>
</dbReference>
<keyword evidence="5 12" id="KW-1133">Transmembrane helix</keyword>
<feature type="transmembrane region" description="Helical" evidence="12">
    <location>
        <begin position="125"/>
        <end position="146"/>
    </location>
</feature>
<feature type="transmembrane region" description="Helical" evidence="12">
    <location>
        <begin position="248"/>
        <end position="266"/>
    </location>
</feature>
<evidence type="ECO:0000256" key="12">
    <source>
        <dbReference type="RuleBase" id="RU351113"/>
    </source>
</evidence>
<dbReference type="AlphaFoldDB" id="A0AAW1AG97"/>
<evidence type="ECO:0000256" key="4">
    <source>
        <dbReference type="ARBA" id="ARBA00022725"/>
    </source>
</evidence>
<comment type="subunit">
    <text evidence="11">Interacts with Orco. Complexes exist early in the endomembrane system in olfactory sensory neurons (OSNs), coupling these complexes to the conserved ciliary trafficking pathway.</text>
</comment>
<dbReference type="Pfam" id="PF02949">
    <property type="entry name" value="7tm_6"/>
    <property type="match status" value="1"/>
</dbReference>
<keyword evidence="2 12" id="KW-0716">Sensory transduction</keyword>
<comment type="caution">
    <text evidence="12">Lacks conserved residue(s) required for the propagation of feature annotation.</text>
</comment>
<dbReference type="PANTHER" id="PTHR21137:SF37">
    <property type="entry name" value="ODORANT RECEPTOR 46A, ISOFORM B-RELATED"/>
    <property type="match status" value="1"/>
</dbReference>
<dbReference type="InterPro" id="IPR004117">
    <property type="entry name" value="7tm6_olfct_rcpt"/>
</dbReference>
<protein>
    <recommendedName>
        <fullName evidence="12">Odorant receptor</fullName>
    </recommendedName>
</protein>
<sequence length="371" mass="43248">MTVHTLQCSRIFLSICGCLPPSSWTSTFSKSLYNIYTLFVWLLIFSLASAQILDIIINVENQDQFSDNFYITLVVFVCGCKLSIMLKHRRSILSLIDSFENEPFSTTNDDEVKIRSKINKMNERIAIVYTTLVEVAAVSIFVRSYFTDFKKRKLTFRAWLPYDYSELLPYVFSYAYQAITAMLCSCQSVACDTLFAGLLIQIYSQFEILGKRLKNIQKDENHSAKQCVKHYQKIYIFSRTVNEKFKTVIFLQFCSIAFTLCFNLYRMTNITIVLKFLEASLYLIRTIAQILYYCWCSNEVKLKSLEVPDMIFNSNWTSWDEKTKKILLLVMTRTTRPIEFTSGYLVTLNLESFVALMKVSYSVFNLLKQTK</sequence>
<comment type="subcellular location">
    <subcellularLocation>
        <location evidence="12">Cell membrane</location>
        <topology evidence="12">Multi-pass membrane protein</topology>
    </subcellularLocation>
    <subcellularLocation>
        <location evidence="1">Membrane</location>
        <topology evidence="1">Multi-pass membrane protein</topology>
    </subcellularLocation>
</comment>
<dbReference type="GO" id="GO:0004984">
    <property type="term" value="F:olfactory receptor activity"/>
    <property type="evidence" value="ECO:0007669"/>
    <property type="project" value="InterPro"/>
</dbReference>
<evidence type="ECO:0000256" key="1">
    <source>
        <dbReference type="ARBA" id="ARBA00004141"/>
    </source>
</evidence>
<dbReference type="EMBL" id="JAWNGG020000015">
    <property type="protein sequence ID" value="KAK9309035.1"/>
    <property type="molecule type" value="Genomic_DNA"/>
</dbReference>
<dbReference type="GO" id="GO:0005549">
    <property type="term" value="F:odorant binding"/>
    <property type="evidence" value="ECO:0007669"/>
    <property type="project" value="InterPro"/>
</dbReference>
<comment type="function">
    <text evidence="9">Odorant receptor which mediates acceptance or avoidance behavior, depending on its substrates. The odorant receptor repertoire encodes a large collection of odor stimuli that vary widely in identity, intensity, and duration. May form a complex with Orco to form odorant-sensing units, providing sensitive and prolonged odorant signaling and calcium permeability.</text>
</comment>
<keyword evidence="6 12" id="KW-0472">Membrane</keyword>
<evidence type="ECO:0000256" key="11">
    <source>
        <dbReference type="ARBA" id="ARBA00038679"/>
    </source>
</evidence>
<keyword evidence="14" id="KW-1185">Reference proteome</keyword>
<dbReference type="GO" id="GO:0007165">
    <property type="term" value="P:signal transduction"/>
    <property type="evidence" value="ECO:0007669"/>
    <property type="project" value="UniProtKB-KW"/>
</dbReference>
<evidence type="ECO:0000313" key="13">
    <source>
        <dbReference type="EMBL" id="KAK9309035.1"/>
    </source>
</evidence>
<evidence type="ECO:0000256" key="2">
    <source>
        <dbReference type="ARBA" id="ARBA00022606"/>
    </source>
</evidence>
<evidence type="ECO:0000256" key="7">
    <source>
        <dbReference type="ARBA" id="ARBA00023170"/>
    </source>
</evidence>
<accession>A0AAW1AG97</accession>
<proteinExistence type="inferred from homology"/>
<comment type="caution">
    <text evidence="13">The sequence shown here is derived from an EMBL/GenBank/DDBJ whole genome shotgun (WGS) entry which is preliminary data.</text>
</comment>
<dbReference type="PANTHER" id="PTHR21137">
    <property type="entry name" value="ODORANT RECEPTOR"/>
    <property type="match status" value="1"/>
</dbReference>
<evidence type="ECO:0000313" key="14">
    <source>
        <dbReference type="Proteomes" id="UP001432146"/>
    </source>
</evidence>
<keyword evidence="7 12" id="KW-0675">Receptor</keyword>
<name>A0AAW1AG97_9HYME</name>
<reference evidence="13 14" key="1">
    <citation type="submission" date="2024-05" db="EMBL/GenBank/DDBJ databases">
        <title>The nuclear and mitochondrial genome assemblies of Tetragonisca angustula (Apidae: Meliponini), a tiny yet remarkable pollinator in the Neotropics.</title>
        <authorList>
            <person name="Ferrari R."/>
            <person name="Ricardo P.C."/>
            <person name="Dias F.C."/>
            <person name="Araujo N.S."/>
            <person name="Soares D.O."/>
            <person name="Zhou Q.-S."/>
            <person name="Zhu C.-D."/>
            <person name="Coutinho L."/>
            <person name="Airas M.C."/>
            <person name="Batista T.M."/>
        </authorList>
    </citation>
    <scope>NUCLEOTIDE SEQUENCE [LARGE SCALE GENOMIC DNA]</scope>
    <source>
        <strain evidence="13">ASF017062</strain>
        <tissue evidence="13">Abdomen</tissue>
    </source>
</reference>
<keyword evidence="8 12" id="KW-0807">Transducer</keyword>
<dbReference type="GO" id="GO:0005886">
    <property type="term" value="C:plasma membrane"/>
    <property type="evidence" value="ECO:0007669"/>
    <property type="project" value="UniProtKB-SubCell"/>
</dbReference>
<evidence type="ECO:0000256" key="10">
    <source>
        <dbReference type="ARBA" id="ARBA00037946"/>
    </source>
</evidence>
<keyword evidence="4 12" id="KW-0552">Olfaction</keyword>
<evidence type="ECO:0000256" key="6">
    <source>
        <dbReference type="ARBA" id="ARBA00023136"/>
    </source>
</evidence>
<feature type="transmembrane region" description="Helical" evidence="12">
    <location>
        <begin position="69"/>
        <end position="86"/>
    </location>
</feature>
<gene>
    <name evidence="13" type="ORF">QLX08_001215</name>
</gene>
<feature type="transmembrane region" description="Helical" evidence="12">
    <location>
        <begin position="35"/>
        <end position="57"/>
    </location>
</feature>
<evidence type="ECO:0000256" key="5">
    <source>
        <dbReference type="ARBA" id="ARBA00022989"/>
    </source>
</evidence>
<keyword evidence="3 12" id="KW-0812">Transmembrane</keyword>
<evidence type="ECO:0000256" key="3">
    <source>
        <dbReference type="ARBA" id="ARBA00022692"/>
    </source>
</evidence>
<evidence type="ECO:0000256" key="8">
    <source>
        <dbReference type="ARBA" id="ARBA00023224"/>
    </source>
</evidence>